<organism evidence="7 8">
    <name type="scientific">Methanopyrus kandleri</name>
    <dbReference type="NCBI Taxonomy" id="2320"/>
    <lineage>
        <taxon>Archaea</taxon>
        <taxon>Methanobacteriati</taxon>
        <taxon>Methanobacteriota</taxon>
        <taxon>Methanomada group</taxon>
        <taxon>Methanopyri</taxon>
        <taxon>Methanopyrales</taxon>
        <taxon>Methanopyraceae</taxon>
        <taxon>Methanopyrus</taxon>
    </lineage>
</organism>
<evidence type="ECO:0000256" key="5">
    <source>
        <dbReference type="ARBA" id="ARBA00049309"/>
    </source>
</evidence>
<dbReference type="PANTHER" id="PTHR40438:SF1">
    <property type="entry name" value="PYRUVOYL-DEPENDENT ARGININE DECARBOXYLASE"/>
    <property type="match status" value="1"/>
</dbReference>
<dbReference type="SUPFAM" id="SSF56271">
    <property type="entry name" value="Pyruvoyl-dependent histidine and arginine decarboxylases"/>
    <property type="match status" value="1"/>
</dbReference>
<feature type="chain" id="PRO_5033172549" description="Pyruvoyl-dependent arginine decarboxylase subunit beta" evidence="6">
    <location>
        <begin position="1"/>
        <end position="42"/>
    </location>
</feature>
<sequence>MLGVPKKYALVSGTGEADTSLAAFDAALIDAGIGDCNLVELSSILPPNAEEDDLPEFPPGSIVPAVVAKAVGRGLVSSCICVGRLESGLGIVSERAATDSVETVRRLAKRDVEEMARLRGEKLVEVRTVTASTEPEDAEWAAAVAAVVFWG</sequence>
<dbReference type="EMBL" id="DUJS01000002">
    <property type="protein sequence ID" value="HII70033.1"/>
    <property type="molecule type" value="Genomic_DNA"/>
</dbReference>
<evidence type="ECO:0000256" key="4">
    <source>
        <dbReference type="ARBA" id="ARBA00023317"/>
    </source>
</evidence>
<dbReference type="PIRSF" id="PIRSF005216">
    <property type="entry name" value="Pyruvoyl-dep_arg_deCO2ase"/>
    <property type="match status" value="1"/>
</dbReference>
<evidence type="ECO:0000256" key="2">
    <source>
        <dbReference type="ARBA" id="ARBA00022793"/>
    </source>
</evidence>
<name>A0A832TH57_9EURY</name>
<accession>A0A832TH57</accession>
<dbReference type="GO" id="GO:0008792">
    <property type="term" value="F:arginine decarboxylase activity"/>
    <property type="evidence" value="ECO:0007669"/>
    <property type="project" value="UniProtKB-UniRule"/>
</dbReference>
<dbReference type="SFLD" id="SFLDG01170">
    <property type="entry name" value="Pyruvoyl-dependent_arginine_de"/>
    <property type="match status" value="1"/>
</dbReference>
<feature type="site" description="Cleavage (non-hydrolytic)" evidence="6">
    <location>
        <begin position="42"/>
        <end position="43"/>
    </location>
</feature>
<evidence type="ECO:0000256" key="1">
    <source>
        <dbReference type="ARBA" id="ARBA00007412"/>
    </source>
</evidence>
<dbReference type="InterPro" id="IPR016104">
    <property type="entry name" value="Pyr-dep_his/arg-deCO2ase"/>
</dbReference>
<dbReference type="Proteomes" id="UP000619545">
    <property type="component" value="Unassembled WGS sequence"/>
</dbReference>
<keyword evidence="2 6" id="KW-0210">Decarboxylase</keyword>
<dbReference type="Gene3D" id="3.50.20.10">
    <property type="entry name" value="Pyruvoyl-Dependent Histidine Decarboxylase, subunit B"/>
    <property type="match status" value="1"/>
</dbReference>
<dbReference type="GeneID" id="1476841"/>
<comment type="cofactor">
    <cofactor evidence="6">
        <name>pyruvate</name>
        <dbReference type="ChEBI" id="CHEBI:15361"/>
    </cofactor>
    <text evidence="6">Binds 1 pyruvoyl group covalently per subunit.</text>
</comment>
<evidence type="ECO:0000256" key="3">
    <source>
        <dbReference type="ARBA" id="ARBA00023239"/>
    </source>
</evidence>
<dbReference type="InterPro" id="IPR002724">
    <property type="entry name" value="Pyruvoyl-dep_arg_deCO2ase"/>
</dbReference>
<dbReference type="EC" id="4.1.1.19" evidence="6"/>
<protein>
    <recommendedName>
        <fullName evidence="6">Pyruvoyl-dependent arginine decarboxylase</fullName>
        <shortName evidence="6">PvlArgDC</shortName>
        <ecNumber evidence="6">4.1.1.19</ecNumber>
    </recommendedName>
    <component>
        <recommendedName>
            <fullName evidence="6">Pyruvoyl-dependent arginine decarboxylase subunit beta</fullName>
        </recommendedName>
    </component>
    <component>
        <recommendedName>
            <fullName evidence="6">Pyruvoyl-dependent arginine decarboxylase subunit alpha</fullName>
        </recommendedName>
    </component>
</protein>
<evidence type="ECO:0000256" key="6">
    <source>
        <dbReference type="HAMAP-Rule" id="MF_01404"/>
    </source>
</evidence>
<dbReference type="AlphaFoldDB" id="A0A832TH57"/>
<gene>
    <name evidence="6" type="primary">pdaD</name>
    <name evidence="7" type="ORF">HA336_02215</name>
</gene>
<dbReference type="GO" id="GO:0006527">
    <property type="term" value="P:L-arginine catabolic process"/>
    <property type="evidence" value="ECO:0007669"/>
    <property type="project" value="InterPro"/>
</dbReference>
<dbReference type="PANTHER" id="PTHR40438">
    <property type="entry name" value="PYRUVOYL-DEPENDENT ARGININE DECARBOXYLASE"/>
    <property type="match status" value="1"/>
</dbReference>
<comment type="similarity">
    <text evidence="1 6">Belongs to the PdaD family.</text>
</comment>
<dbReference type="RefSeq" id="WP_158295920.1">
    <property type="nucleotide sequence ID" value="NZ_DUJS01000002.1"/>
</dbReference>
<feature type="modified residue" description="Pyruvic acid (Ser)" evidence="6">
    <location>
        <position position="43"/>
    </location>
</feature>
<dbReference type="Pfam" id="PF01862">
    <property type="entry name" value="PvlArgDC"/>
    <property type="match status" value="1"/>
</dbReference>
<feature type="chain" id="PRO_5033172550" description="Pyruvoyl-dependent arginine decarboxylase subunit alpha" evidence="6">
    <location>
        <begin position="43"/>
        <end position="151"/>
    </location>
</feature>
<reference evidence="7" key="1">
    <citation type="journal article" date="2020" name="bioRxiv">
        <title>A rank-normalized archaeal taxonomy based on genome phylogeny resolves widespread incomplete and uneven classifications.</title>
        <authorList>
            <person name="Rinke C."/>
            <person name="Chuvochina M."/>
            <person name="Mussig A.J."/>
            <person name="Chaumeil P.-A."/>
            <person name="Waite D.W."/>
            <person name="Whitman W.B."/>
            <person name="Parks D.H."/>
            <person name="Hugenholtz P."/>
        </authorList>
    </citation>
    <scope>NUCLEOTIDE SEQUENCE</scope>
    <source>
        <strain evidence="7">UBA8853</strain>
    </source>
</reference>
<dbReference type="SFLD" id="SFLDF00471">
    <property type="entry name" value="Pyruvoyl-dependent_arginine_de"/>
    <property type="match status" value="1"/>
</dbReference>
<comment type="catalytic activity">
    <reaction evidence="5 6">
        <text>L-arginine + H(+) = agmatine + CO2</text>
        <dbReference type="Rhea" id="RHEA:17641"/>
        <dbReference type="ChEBI" id="CHEBI:15378"/>
        <dbReference type="ChEBI" id="CHEBI:16526"/>
        <dbReference type="ChEBI" id="CHEBI:32682"/>
        <dbReference type="ChEBI" id="CHEBI:58145"/>
        <dbReference type="EC" id="4.1.1.19"/>
    </reaction>
</comment>
<proteinExistence type="inferred from homology"/>
<dbReference type="HAMAP" id="MF_01404">
    <property type="entry name" value="PvlArgDC"/>
    <property type="match status" value="1"/>
</dbReference>
<keyword evidence="4 6" id="KW-0670">Pyruvate</keyword>
<evidence type="ECO:0000313" key="7">
    <source>
        <dbReference type="EMBL" id="HII70033.1"/>
    </source>
</evidence>
<comment type="caution">
    <text evidence="7">The sequence shown here is derived from an EMBL/GenBank/DDBJ whole genome shotgun (WGS) entry which is preliminary data.</text>
</comment>
<evidence type="ECO:0000313" key="8">
    <source>
        <dbReference type="Proteomes" id="UP000619545"/>
    </source>
</evidence>
<dbReference type="SFLD" id="SFLDS00055">
    <property type="entry name" value="Pyruvoyl-Dependent_Histidine/A"/>
    <property type="match status" value="1"/>
</dbReference>
<dbReference type="InterPro" id="IPR016105">
    <property type="entry name" value="Pyr-dep_his/arg-deCO2ase_sand"/>
</dbReference>
<keyword evidence="3 6" id="KW-0456">Lyase</keyword>